<dbReference type="Proteomes" id="UP001211907">
    <property type="component" value="Unassembled WGS sequence"/>
</dbReference>
<evidence type="ECO:0000313" key="2">
    <source>
        <dbReference type="Proteomes" id="UP001211907"/>
    </source>
</evidence>
<dbReference type="EMBL" id="JADGJH010001796">
    <property type="protein sequence ID" value="KAJ3109758.1"/>
    <property type="molecule type" value="Genomic_DNA"/>
</dbReference>
<evidence type="ECO:0000313" key="1">
    <source>
        <dbReference type="EMBL" id="KAJ3109758.1"/>
    </source>
</evidence>
<accession>A0AAD5T092</accession>
<sequence>MVDEFEESWKRHLAIFKEGTKLESNGTGRKPREPSAVTILIEMFGRGFFPIGIIPSINQILS</sequence>
<keyword evidence="2" id="KW-1185">Reference proteome</keyword>
<comment type="caution">
    <text evidence="1">The sequence shown here is derived from an EMBL/GenBank/DDBJ whole genome shotgun (WGS) entry which is preliminary data.</text>
</comment>
<proteinExistence type="predicted"/>
<dbReference type="AlphaFoldDB" id="A0AAD5T092"/>
<name>A0AAD5T092_9FUNG</name>
<gene>
    <name evidence="1" type="ORF">HK100_003233</name>
</gene>
<organism evidence="1 2">
    <name type="scientific">Physocladia obscura</name>
    <dbReference type="NCBI Taxonomy" id="109957"/>
    <lineage>
        <taxon>Eukaryota</taxon>
        <taxon>Fungi</taxon>
        <taxon>Fungi incertae sedis</taxon>
        <taxon>Chytridiomycota</taxon>
        <taxon>Chytridiomycota incertae sedis</taxon>
        <taxon>Chytridiomycetes</taxon>
        <taxon>Chytridiales</taxon>
        <taxon>Chytriomycetaceae</taxon>
        <taxon>Physocladia</taxon>
    </lineage>
</organism>
<protein>
    <submittedName>
        <fullName evidence="1">Uncharacterized protein</fullName>
    </submittedName>
</protein>
<reference evidence="1" key="1">
    <citation type="submission" date="2020-05" db="EMBL/GenBank/DDBJ databases">
        <title>Phylogenomic resolution of chytrid fungi.</title>
        <authorList>
            <person name="Stajich J.E."/>
            <person name="Amses K."/>
            <person name="Simmons R."/>
            <person name="Seto K."/>
            <person name="Myers J."/>
            <person name="Bonds A."/>
            <person name="Quandt C.A."/>
            <person name="Barry K."/>
            <person name="Liu P."/>
            <person name="Grigoriev I."/>
            <person name="Longcore J.E."/>
            <person name="James T.Y."/>
        </authorList>
    </citation>
    <scope>NUCLEOTIDE SEQUENCE</scope>
    <source>
        <strain evidence="1">JEL0513</strain>
    </source>
</reference>